<keyword evidence="1" id="KW-0175">Coiled coil</keyword>
<organism evidence="2 3">
    <name type="scientific">Thermophagus xiamenensis</name>
    <dbReference type="NCBI Taxonomy" id="385682"/>
    <lineage>
        <taxon>Bacteria</taxon>
        <taxon>Pseudomonadati</taxon>
        <taxon>Bacteroidota</taxon>
        <taxon>Bacteroidia</taxon>
        <taxon>Marinilabiliales</taxon>
        <taxon>Marinilabiliaceae</taxon>
        <taxon>Thermophagus</taxon>
    </lineage>
</organism>
<dbReference type="GO" id="GO:0006313">
    <property type="term" value="P:DNA transposition"/>
    <property type="evidence" value="ECO:0007669"/>
    <property type="project" value="InterPro"/>
</dbReference>
<dbReference type="InParanoid" id="A0A1I2DSH8"/>
<dbReference type="GO" id="GO:0004803">
    <property type="term" value="F:transposase activity"/>
    <property type="evidence" value="ECO:0007669"/>
    <property type="project" value="InterPro"/>
</dbReference>
<evidence type="ECO:0000313" key="2">
    <source>
        <dbReference type="EMBL" id="SFE83388.1"/>
    </source>
</evidence>
<dbReference type="InterPro" id="IPR002514">
    <property type="entry name" value="Transposase_8"/>
</dbReference>
<dbReference type="RefSeq" id="WP_175560426.1">
    <property type="nucleotide sequence ID" value="NZ_FONA01000020.1"/>
</dbReference>
<dbReference type="Gene3D" id="1.10.10.60">
    <property type="entry name" value="Homeodomain-like"/>
    <property type="match status" value="1"/>
</dbReference>
<dbReference type="EMBL" id="FONA01000020">
    <property type="protein sequence ID" value="SFE83388.1"/>
    <property type="molecule type" value="Genomic_DNA"/>
</dbReference>
<protein>
    <submittedName>
        <fullName evidence="2">Putative transposase</fullName>
    </submittedName>
</protein>
<keyword evidence="3" id="KW-1185">Reference proteome</keyword>
<sequence>MRSLPHKPDSLKLDKILILSGQKIVIKKSRFTESQIVKILKENESGIDAQSLCREYGISRATFYNWRKKYSGMEVSQLKRLKELEEENRKLKQMYAEASLDNKMLKDLLGKKF</sequence>
<dbReference type="STRING" id="385682.SAMN05444380_1202"/>
<dbReference type="PANTHER" id="PTHR33609">
    <property type="entry name" value="LOW CALCIUM RESPONSE LOCUS PROTEIN S"/>
    <property type="match status" value="1"/>
</dbReference>
<dbReference type="InterPro" id="IPR052546">
    <property type="entry name" value="Transposase_8_domain"/>
</dbReference>
<evidence type="ECO:0000313" key="3">
    <source>
        <dbReference type="Proteomes" id="UP000181976"/>
    </source>
</evidence>
<accession>A0A1I2DSH8</accession>
<name>A0A1I2DSH8_9BACT</name>
<dbReference type="InterPro" id="IPR009057">
    <property type="entry name" value="Homeodomain-like_sf"/>
</dbReference>
<proteinExistence type="predicted"/>
<dbReference type="PANTHER" id="PTHR33609:SF1">
    <property type="entry name" value="TRANSPOSASE"/>
    <property type="match status" value="1"/>
</dbReference>
<dbReference type="FunCoup" id="A0A1I2DSH8">
    <property type="interactions" value="61"/>
</dbReference>
<dbReference type="AlphaFoldDB" id="A0A1I2DSH8"/>
<reference evidence="2 3" key="1">
    <citation type="submission" date="2016-10" db="EMBL/GenBank/DDBJ databases">
        <authorList>
            <person name="de Groot N.N."/>
        </authorList>
    </citation>
    <scope>NUCLEOTIDE SEQUENCE [LARGE SCALE GENOMIC DNA]</scope>
    <source>
        <strain evidence="2 3">DSM 19012</strain>
    </source>
</reference>
<dbReference type="GO" id="GO:0003677">
    <property type="term" value="F:DNA binding"/>
    <property type="evidence" value="ECO:0007669"/>
    <property type="project" value="InterPro"/>
</dbReference>
<feature type="coiled-coil region" evidence="1">
    <location>
        <begin position="74"/>
        <end position="101"/>
    </location>
</feature>
<evidence type="ECO:0000256" key="1">
    <source>
        <dbReference type="SAM" id="Coils"/>
    </source>
</evidence>
<gene>
    <name evidence="2" type="ORF">SAMN05444380_1202</name>
</gene>
<dbReference type="SUPFAM" id="SSF46689">
    <property type="entry name" value="Homeodomain-like"/>
    <property type="match status" value="1"/>
</dbReference>
<dbReference type="Proteomes" id="UP000181976">
    <property type="component" value="Unassembled WGS sequence"/>
</dbReference>
<dbReference type="Pfam" id="PF01527">
    <property type="entry name" value="HTH_Tnp_1"/>
    <property type="match status" value="1"/>
</dbReference>